<feature type="compositionally biased region" description="Basic residues" evidence="2">
    <location>
        <begin position="489"/>
        <end position="500"/>
    </location>
</feature>
<feature type="compositionally biased region" description="Polar residues" evidence="2">
    <location>
        <begin position="363"/>
        <end position="374"/>
    </location>
</feature>
<comment type="caution">
    <text evidence="4">The sequence shown here is derived from an EMBL/GenBank/DDBJ whole genome shotgun (WGS) entry which is preliminary data.</text>
</comment>
<feature type="region of interest" description="Disordered" evidence="2">
    <location>
        <begin position="190"/>
        <end position="241"/>
    </location>
</feature>
<feature type="transmembrane region" description="Helical" evidence="3">
    <location>
        <begin position="886"/>
        <end position="906"/>
    </location>
</feature>
<feature type="region of interest" description="Disordered" evidence="2">
    <location>
        <begin position="363"/>
        <end position="387"/>
    </location>
</feature>
<evidence type="ECO:0000256" key="2">
    <source>
        <dbReference type="SAM" id="MobiDB-lite"/>
    </source>
</evidence>
<dbReference type="AlphaFoldDB" id="A0A5N6K2C0"/>
<dbReference type="InterPro" id="IPR001138">
    <property type="entry name" value="Zn2Cys6_DnaBD"/>
</dbReference>
<keyword evidence="3" id="KW-1133">Transmembrane helix</keyword>
<keyword evidence="3" id="KW-0472">Membrane</keyword>
<proteinExistence type="predicted"/>
<evidence type="ECO:0000256" key="3">
    <source>
        <dbReference type="SAM" id="Phobius"/>
    </source>
</evidence>
<feature type="region of interest" description="Disordered" evidence="2">
    <location>
        <begin position="457"/>
        <end position="500"/>
    </location>
</feature>
<dbReference type="EMBL" id="VIGI01000009">
    <property type="protein sequence ID" value="KAB8296308.1"/>
    <property type="molecule type" value="Genomic_DNA"/>
</dbReference>
<organism evidence="4 5">
    <name type="scientific">Monilinia laxa</name>
    <name type="common">Brown rot fungus</name>
    <name type="synonym">Sclerotinia laxa</name>
    <dbReference type="NCBI Taxonomy" id="61186"/>
    <lineage>
        <taxon>Eukaryota</taxon>
        <taxon>Fungi</taxon>
        <taxon>Dikarya</taxon>
        <taxon>Ascomycota</taxon>
        <taxon>Pezizomycotina</taxon>
        <taxon>Leotiomycetes</taxon>
        <taxon>Helotiales</taxon>
        <taxon>Sclerotiniaceae</taxon>
        <taxon>Monilinia</taxon>
    </lineage>
</organism>
<reference evidence="4 5" key="1">
    <citation type="submission" date="2019-06" db="EMBL/GenBank/DDBJ databases">
        <title>Genome Sequence of the Brown Rot Fungal Pathogen Monilinia laxa.</title>
        <authorList>
            <person name="De Miccolis Angelini R.M."/>
            <person name="Landi L."/>
            <person name="Abate D."/>
            <person name="Pollastro S."/>
            <person name="Romanazzi G."/>
            <person name="Faretra F."/>
        </authorList>
    </citation>
    <scope>NUCLEOTIDE SEQUENCE [LARGE SCALE GENOMIC DNA]</scope>
    <source>
        <strain evidence="4 5">Mlax316</strain>
    </source>
</reference>
<feature type="compositionally biased region" description="Basic and acidic residues" evidence="2">
    <location>
        <begin position="471"/>
        <end position="481"/>
    </location>
</feature>
<keyword evidence="5" id="KW-1185">Reference proteome</keyword>
<feature type="region of interest" description="Disordered" evidence="2">
    <location>
        <begin position="82"/>
        <end position="170"/>
    </location>
</feature>
<evidence type="ECO:0000313" key="4">
    <source>
        <dbReference type="EMBL" id="KAB8296308.1"/>
    </source>
</evidence>
<dbReference type="Proteomes" id="UP000326757">
    <property type="component" value="Unassembled WGS sequence"/>
</dbReference>
<feature type="compositionally biased region" description="Low complexity" evidence="2">
    <location>
        <begin position="82"/>
        <end position="93"/>
    </location>
</feature>
<dbReference type="OrthoDB" id="4850804at2759"/>
<evidence type="ECO:0000313" key="5">
    <source>
        <dbReference type="Proteomes" id="UP000326757"/>
    </source>
</evidence>
<feature type="compositionally biased region" description="Low complexity" evidence="2">
    <location>
        <begin position="217"/>
        <end position="229"/>
    </location>
</feature>
<evidence type="ECO:0008006" key="6">
    <source>
        <dbReference type="Google" id="ProtNLM"/>
    </source>
</evidence>
<name>A0A5N6K2C0_MONLA</name>
<dbReference type="CDD" id="cd00067">
    <property type="entry name" value="GAL4"/>
    <property type="match status" value="1"/>
</dbReference>
<dbReference type="GO" id="GO:0000981">
    <property type="term" value="F:DNA-binding transcription factor activity, RNA polymerase II-specific"/>
    <property type="evidence" value="ECO:0007669"/>
    <property type="project" value="InterPro"/>
</dbReference>
<keyword evidence="1" id="KW-0539">Nucleus</keyword>
<feature type="compositionally biased region" description="Basic residues" evidence="2">
    <location>
        <begin position="121"/>
        <end position="133"/>
    </location>
</feature>
<keyword evidence="3" id="KW-0812">Transmembrane</keyword>
<gene>
    <name evidence="4" type="ORF">EYC80_009077</name>
</gene>
<dbReference type="GO" id="GO:0008270">
    <property type="term" value="F:zinc ion binding"/>
    <property type="evidence" value="ECO:0007669"/>
    <property type="project" value="InterPro"/>
</dbReference>
<protein>
    <recommendedName>
        <fullName evidence="6">Zn(2)-C6 fungal-type domain-containing protein</fullName>
    </recommendedName>
</protein>
<feature type="compositionally biased region" description="Polar residues" evidence="2">
    <location>
        <begin position="98"/>
        <end position="120"/>
    </location>
</feature>
<accession>A0A5N6K2C0</accession>
<sequence length="907" mass="98428">MPTFNSFTITQPFLGAPLQFQPALGSKELEELVDLYVVGNACKQDKLSTLTIDFYNNATVDINTGSLVRRYDVMPWSFELSPSQSQSSGLSPPLFTPSPASSATLADSAYGSTSTPPNRTRGSRISKKSKKDTKKSAEVRLPGFSIMTKDGIDVTNSAGRGTKTKEQREHAHLMRIIKACDECKRKKIRCDPSHRRSSNTDMSRTSASFKPSPPSKSNPSPAASTPSLSRETTQDSEKSSTPVELFAMEDFVLFPEDGFNHWNPEMSTPGFNTQYSDFSMTNYDTFPDFDTSFSTLNDNSSFDFLSFDQSSSFSTQSFNASGHMPNHYNTQSIADVDVNSQYISPTQGESDLDLFDSFGDLQNFSPTHTQQTHPQAVANEDPGKIDNFIHAPVSRSQAHSLPLGSPVSSNVISQANNEITLQDFSTAFNFSQTDYCHQPLVPNIGLDGAYHHATGSVVDSGAGLSPQSQTRHSEPSDRDIESAVMNSMSRRRRSERKKHQVLLERECRRIESHDLELVNDFLSGNGEPHVPGASAGRPASSPGIFHGGDGFPMNTNNSRSFVSSSSPVHEKTPWSFESTVSSLAKSSPEVLGNTVESDQGILTVVKPRERPGALARLSSSTIIDASLGRTVRTVGDHISSRLVNFATSSSDQQVLGAGADLLPTQLAVSSSTSNLRSRTVVDTTPRAMPGEVTTRVLFVPNRVKTISSPDFVLLGKLDSKISSSLSNKFIVGSSNSKGFKSLISTAQDSSAALMSSPSLSINDLAQASTVIRDGAKPAVAPATATMMTTLYTISTLATLAFVLATTAAVSKYLDFSTAAIVLYLVVPISCTSQTTTSGSNKSLTSTFISASMQNFWSNMQAMMIREHQGKFKEKDHTWCNLDVEDLFSMPILVLGFHFLMLGWFLGR</sequence>
<evidence type="ECO:0000256" key="1">
    <source>
        <dbReference type="ARBA" id="ARBA00023242"/>
    </source>
</evidence>